<evidence type="ECO:0000313" key="4">
    <source>
        <dbReference type="EMBL" id="CDK25148.1"/>
    </source>
</evidence>
<dbReference type="InterPro" id="IPR044244">
    <property type="entry name" value="TTC27/Emw1"/>
</dbReference>
<gene>
    <name evidence="4" type="ORF">KUCA_T00001115001</name>
</gene>
<organism evidence="4 5">
    <name type="scientific">Kuraishia capsulata CBS 1993</name>
    <dbReference type="NCBI Taxonomy" id="1382522"/>
    <lineage>
        <taxon>Eukaryota</taxon>
        <taxon>Fungi</taxon>
        <taxon>Dikarya</taxon>
        <taxon>Ascomycota</taxon>
        <taxon>Saccharomycotina</taxon>
        <taxon>Pichiomycetes</taxon>
        <taxon>Pichiales</taxon>
        <taxon>Pichiaceae</taxon>
        <taxon>Kuraishia</taxon>
    </lineage>
</organism>
<dbReference type="OrthoDB" id="1936594at2759"/>
<evidence type="ECO:0000256" key="2">
    <source>
        <dbReference type="ARBA" id="ARBA00022803"/>
    </source>
</evidence>
<dbReference type="GO" id="GO:0005634">
    <property type="term" value="C:nucleus"/>
    <property type="evidence" value="ECO:0007669"/>
    <property type="project" value="EnsemblFungi"/>
</dbReference>
<dbReference type="SMART" id="SM00028">
    <property type="entry name" value="TPR"/>
    <property type="match status" value="4"/>
</dbReference>
<dbReference type="GO" id="GO:0005737">
    <property type="term" value="C:cytoplasm"/>
    <property type="evidence" value="ECO:0007669"/>
    <property type="project" value="EnsemblFungi"/>
</dbReference>
<keyword evidence="1" id="KW-0677">Repeat</keyword>
<dbReference type="HOGENOM" id="CLU_004905_0_1_1"/>
<dbReference type="GO" id="GO:0031505">
    <property type="term" value="P:fungal-type cell wall organization"/>
    <property type="evidence" value="ECO:0007669"/>
    <property type="project" value="EnsemblFungi"/>
</dbReference>
<dbReference type="PROSITE" id="PS50005">
    <property type="entry name" value="TPR"/>
    <property type="match status" value="1"/>
</dbReference>
<dbReference type="Gene3D" id="1.25.40.10">
    <property type="entry name" value="Tetratricopeptide repeat domain"/>
    <property type="match status" value="1"/>
</dbReference>
<dbReference type="Proteomes" id="UP000019384">
    <property type="component" value="Unassembled WGS sequence"/>
</dbReference>
<accession>W6MHI0</accession>
<evidence type="ECO:0000313" key="5">
    <source>
        <dbReference type="Proteomes" id="UP000019384"/>
    </source>
</evidence>
<dbReference type="PANTHER" id="PTHR16193">
    <property type="entry name" value="TETRATRICOPEPTIDE REPEAT PROTEIN 27"/>
    <property type="match status" value="1"/>
</dbReference>
<feature type="repeat" description="TPR" evidence="3">
    <location>
        <begin position="683"/>
        <end position="716"/>
    </location>
</feature>
<keyword evidence="2 3" id="KW-0802">TPR repeat</keyword>
<dbReference type="GeneID" id="34518548"/>
<evidence type="ECO:0000256" key="3">
    <source>
        <dbReference type="PROSITE-ProRule" id="PRU00339"/>
    </source>
</evidence>
<protein>
    <submittedName>
        <fullName evidence="4">Uncharacterized protein</fullName>
    </submittedName>
</protein>
<reference evidence="4" key="1">
    <citation type="submission" date="2013-12" db="EMBL/GenBank/DDBJ databases">
        <authorList>
            <person name="Genoscope - CEA"/>
        </authorList>
    </citation>
    <scope>NUCLEOTIDE SEQUENCE</scope>
    <source>
        <strain evidence="4">CBS 1993</strain>
    </source>
</reference>
<dbReference type="PANTHER" id="PTHR16193:SF0">
    <property type="entry name" value="TETRATRICOPEPTIDE REPEAT PROTEIN 27"/>
    <property type="match status" value="1"/>
</dbReference>
<dbReference type="STRING" id="1382522.W6MHI0"/>
<evidence type="ECO:0000256" key="1">
    <source>
        <dbReference type="ARBA" id="ARBA00022737"/>
    </source>
</evidence>
<keyword evidence="5" id="KW-1185">Reference proteome</keyword>
<dbReference type="InterPro" id="IPR019734">
    <property type="entry name" value="TPR_rpt"/>
</dbReference>
<dbReference type="EMBL" id="HG793125">
    <property type="protein sequence ID" value="CDK25148.1"/>
    <property type="molecule type" value="Genomic_DNA"/>
</dbReference>
<name>W6MHI0_9ASCO</name>
<dbReference type="SUPFAM" id="SSF48452">
    <property type="entry name" value="TPR-like"/>
    <property type="match status" value="1"/>
</dbReference>
<dbReference type="RefSeq" id="XP_022457160.1">
    <property type="nucleotide sequence ID" value="XM_022605720.1"/>
</dbReference>
<dbReference type="AlphaFoldDB" id="W6MHI0"/>
<sequence>MEILRELHLKLVTLSPLEPTSIESGLASLLVKGQFLQLFEEEPFSSQVFQNEAVLSLTKKVVAKELDFSGYVDQLCNHIITALSADSEQTKTLVLELAVLFLQIFVENNFTGPQINFEEKSEFLGFIGLLIFDKDIEYESLSLLAISGQQSYELSQLPVLLVLSLRLLEILQKVEKSLVLKEVDISETESVVSANITPVLDLVSASSAWWRSRALQIQMSLLPESSPLLSALSLALLDTKVVRTLIGPAVQSPISQAALVSFHLEVARNSIAADCDNTTVDSLIKAKKASGFELILTGCKAKRTKFQDKAFATLTVLAKSTEDMLSLNGGSSTEGPVDIELKSDLLLEKPVYESVGDEEEDVLGNPMFESSGQLKRIKLDLSLSDMGSDLKDNSNDILPIAFNNSLIPETLKSLDPNSQPALSDMDSVQLLLRLAHIRANTPANDALVQEELTALVQRILFSPTGSTNWSVFSRALWIRSLLETSHAKTVERGVLQLYSLTEEFGMKVSTTGRLFALTDEEKNFYEKILPQGNNAVMLANSVRLRYVHQLPLMPKWEMDHQLAEKLIELGSLKSALEIYENLHMWIEAALCQASIGDEDSAEKSILRQLESHPKDARALSVLGDIRQDPELWEQSWSIGKYANAKRSLARYYYQPPKESGLSRDHAKAIGHMYDCLTASPLAYDNWYFYGVLGLEAENFQLAAEAFTRCVTIDEHNGFAWSNLATSLTRLDKYSEALVALKKAVRASERGSNSWRIWENYLLVAAKLGEWNDVLVASKELLTIKRDKQGQGSIDIPVVEKLAQILVQSTYDGEHLTSFQRNCIQYMTVSVPAVINNSARCWNVIARVELWRKRPWEALACHEKAYRAVVSSPDLAIDEKVWNEAVDACRDLAAAYESLGELPGKHDAGDLVCKDWKYKAKTTIRSLMSKGKSTWEYSDGWETLEQLKAEYM</sequence>
<proteinExistence type="predicted"/>
<reference evidence="4" key="2">
    <citation type="submission" date="2014-02" db="EMBL/GenBank/DDBJ databases">
        <title>Complete DNA sequence of /Kuraishia capsulata/ illustrates novel genomic features among budding yeasts (/Saccharomycotina/).</title>
        <authorList>
            <person name="Morales L."/>
            <person name="Noel B."/>
            <person name="Porcel B."/>
            <person name="Marcet-Houben M."/>
            <person name="Hullo M-F."/>
            <person name="Sacerdot C."/>
            <person name="Tekaia F."/>
            <person name="Leh-Louis V."/>
            <person name="Despons L."/>
            <person name="Khanna V."/>
            <person name="Aury J-M."/>
            <person name="Barbe V."/>
            <person name="Couloux A."/>
            <person name="Labadie K."/>
            <person name="Pelletier E."/>
            <person name="Souciet J-L."/>
            <person name="Boekhout T."/>
            <person name="Gabaldon T."/>
            <person name="Wincker P."/>
            <person name="Dujon B."/>
        </authorList>
    </citation>
    <scope>NUCLEOTIDE SEQUENCE</scope>
    <source>
        <strain evidence="4">CBS 1993</strain>
    </source>
</reference>
<dbReference type="InterPro" id="IPR011990">
    <property type="entry name" value="TPR-like_helical_dom_sf"/>
</dbReference>